<evidence type="ECO:0000313" key="1">
    <source>
        <dbReference type="EnsemblPlants" id="TuG1812G0200002524.01.T01"/>
    </source>
</evidence>
<sequence length="139" mass="15616">MKKEKTKEHNNFCVILFVSDVATLEYNLWARDQTFRKVDWTMPLARMVPHMDVDHGRREEGQGRERGLVGAALEVREGAGVASPPRCARGSELCQADSSKHFAPAAFGLMLRWIDAFVGSGILQFCWIRSKSTGTSRTM</sequence>
<reference evidence="2" key="1">
    <citation type="journal article" date="2013" name="Nature">
        <title>Draft genome of the wheat A-genome progenitor Triticum urartu.</title>
        <authorList>
            <person name="Ling H.Q."/>
            <person name="Zhao S."/>
            <person name="Liu D."/>
            <person name="Wang J."/>
            <person name="Sun H."/>
            <person name="Zhang C."/>
            <person name="Fan H."/>
            <person name="Li D."/>
            <person name="Dong L."/>
            <person name="Tao Y."/>
            <person name="Gao C."/>
            <person name="Wu H."/>
            <person name="Li Y."/>
            <person name="Cui Y."/>
            <person name="Guo X."/>
            <person name="Zheng S."/>
            <person name="Wang B."/>
            <person name="Yu K."/>
            <person name="Liang Q."/>
            <person name="Yang W."/>
            <person name="Lou X."/>
            <person name="Chen J."/>
            <person name="Feng M."/>
            <person name="Jian J."/>
            <person name="Zhang X."/>
            <person name="Luo G."/>
            <person name="Jiang Y."/>
            <person name="Liu J."/>
            <person name="Wang Z."/>
            <person name="Sha Y."/>
            <person name="Zhang B."/>
            <person name="Wu H."/>
            <person name="Tang D."/>
            <person name="Shen Q."/>
            <person name="Xue P."/>
            <person name="Zou S."/>
            <person name="Wang X."/>
            <person name="Liu X."/>
            <person name="Wang F."/>
            <person name="Yang Y."/>
            <person name="An X."/>
            <person name="Dong Z."/>
            <person name="Zhang K."/>
            <person name="Zhang X."/>
            <person name="Luo M.C."/>
            <person name="Dvorak J."/>
            <person name="Tong Y."/>
            <person name="Wang J."/>
            <person name="Yang H."/>
            <person name="Li Z."/>
            <person name="Wang D."/>
            <person name="Zhang A."/>
            <person name="Wang J."/>
        </authorList>
    </citation>
    <scope>NUCLEOTIDE SEQUENCE</scope>
    <source>
        <strain evidence="2">cv. G1812</strain>
    </source>
</reference>
<proteinExistence type="predicted"/>
<dbReference type="EnsemblPlants" id="TuG1812G0200002524.01.T01">
    <property type="protein sequence ID" value="TuG1812G0200002524.01.T01"/>
    <property type="gene ID" value="TuG1812G0200002524.01"/>
</dbReference>
<accession>A0A8R7TGI8</accession>
<dbReference type="Gramene" id="TuG1812G0200002524.01.T01">
    <property type="protein sequence ID" value="TuG1812G0200002524.01.T01"/>
    <property type="gene ID" value="TuG1812G0200002524.01"/>
</dbReference>
<organism evidence="1 2">
    <name type="scientific">Triticum urartu</name>
    <name type="common">Red wild einkorn</name>
    <name type="synonym">Crithodium urartu</name>
    <dbReference type="NCBI Taxonomy" id="4572"/>
    <lineage>
        <taxon>Eukaryota</taxon>
        <taxon>Viridiplantae</taxon>
        <taxon>Streptophyta</taxon>
        <taxon>Embryophyta</taxon>
        <taxon>Tracheophyta</taxon>
        <taxon>Spermatophyta</taxon>
        <taxon>Magnoliopsida</taxon>
        <taxon>Liliopsida</taxon>
        <taxon>Poales</taxon>
        <taxon>Poaceae</taxon>
        <taxon>BOP clade</taxon>
        <taxon>Pooideae</taxon>
        <taxon>Triticodae</taxon>
        <taxon>Triticeae</taxon>
        <taxon>Triticinae</taxon>
        <taxon>Triticum</taxon>
    </lineage>
</organism>
<reference evidence="1" key="3">
    <citation type="submission" date="2022-06" db="UniProtKB">
        <authorList>
            <consortium name="EnsemblPlants"/>
        </authorList>
    </citation>
    <scope>IDENTIFICATION</scope>
</reference>
<dbReference type="AlphaFoldDB" id="A0A8R7TGI8"/>
<protein>
    <submittedName>
        <fullName evidence="1">Uncharacterized protein</fullName>
    </submittedName>
</protein>
<reference evidence="1" key="2">
    <citation type="submission" date="2018-03" db="EMBL/GenBank/DDBJ databases">
        <title>The Triticum urartu genome reveals the dynamic nature of wheat genome evolution.</title>
        <authorList>
            <person name="Ling H."/>
            <person name="Ma B."/>
            <person name="Shi X."/>
            <person name="Liu H."/>
            <person name="Dong L."/>
            <person name="Sun H."/>
            <person name="Cao Y."/>
            <person name="Gao Q."/>
            <person name="Zheng S."/>
            <person name="Li Y."/>
            <person name="Yu Y."/>
            <person name="Du H."/>
            <person name="Qi M."/>
            <person name="Li Y."/>
            <person name="Yu H."/>
            <person name="Cui Y."/>
            <person name="Wang N."/>
            <person name="Chen C."/>
            <person name="Wu H."/>
            <person name="Zhao Y."/>
            <person name="Zhang J."/>
            <person name="Li Y."/>
            <person name="Zhou W."/>
            <person name="Zhang B."/>
            <person name="Hu W."/>
            <person name="Eijk M."/>
            <person name="Tang J."/>
            <person name="Witsenboer H."/>
            <person name="Zhao S."/>
            <person name="Li Z."/>
            <person name="Zhang A."/>
            <person name="Wang D."/>
            <person name="Liang C."/>
        </authorList>
    </citation>
    <scope>NUCLEOTIDE SEQUENCE [LARGE SCALE GENOMIC DNA]</scope>
    <source>
        <strain evidence="1">cv. G1812</strain>
    </source>
</reference>
<keyword evidence="2" id="KW-1185">Reference proteome</keyword>
<evidence type="ECO:0000313" key="2">
    <source>
        <dbReference type="Proteomes" id="UP000015106"/>
    </source>
</evidence>
<dbReference type="Proteomes" id="UP000015106">
    <property type="component" value="Chromosome 2"/>
</dbReference>
<name>A0A8R7TGI8_TRIUA</name>